<protein>
    <submittedName>
        <fullName evidence="1">Uncharacterized protein</fullName>
    </submittedName>
</protein>
<reference evidence="1 2" key="1">
    <citation type="submission" date="2020-02" db="EMBL/GenBank/DDBJ databases">
        <title>Whole-genome analyses of novel actinobacteria.</title>
        <authorList>
            <person name="Sahin N."/>
            <person name="Tokatli A."/>
        </authorList>
    </citation>
    <scope>NUCLEOTIDE SEQUENCE [LARGE SCALE GENOMIC DNA]</scope>
    <source>
        <strain evidence="1 2">YC504</strain>
    </source>
</reference>
<keyword evidence="2" id="KW-1185">Reference proteome</keyword>
<dbReference type="Proteomes" id="UP000481109">
    <property type="component" value="Unassembled WGS sequence"/>
</dbReference>
<evidence type="ECO:0000313" key="1">
    <source>
        <dbReference type="EMBL" id="NGO76762.1"/>
    </source>
</evidence>
<comment type="caution">
    <text evidence="1">The sequence shown here is derived from an EMBL/GenBank/DDBJ whole genome shotgun (WGS) entry which is preliminary data.</text>
</comment>
<dbReference type="AlphaFoldDB" id="A0A6G4XHV1"/>
<accession>A0A6G4XHV1</accession>
<proteinExistence type="predicted"/>
<evidence type="ECO:0000313" key="2">
    <source>
        <dbReference type="Proteomes" id="UP000481109"/>
    </source>
</evidence>
<organism evidence="1 2">
    <name type="scientific">Streptomyces mesophilus</name>
    <dbReference type="NCBI Taxonomy" id="1775132"/>
    <lineage>
        <taxon>Bacteria</taxon>
        <taxon>Bacillati</taxon>
        <taxon>Actinomycetota</taxon>
        <taxon>Actinomycetes</taxon>
        <taxon>Kitasatosporales</taxon>
        <taxon>Streptomycetaceae</taxon>
        <taxon>Streptomyces</taxon>
    </lineage>
</organism>
<gene>
    <name evidence="1" type="ORF">G6045_13960</name>
</gene>
<sequence>MADSAQKTLDGLIRAVADLHIATVDGKDERAASNAAANLISGSGYLYAPTEVLEAFSRAVEIGYAAALRAVRQGEHDEDIREWRPDLFEE</sequence>
<dbReference type="EMBL" id="JAAKZW010000045">
    <property type="protein sequence ID" value="NGO76762.1"/>
    <property type="molecule type" value="Genomic_DNA"/>
</dbReference>
<name>A0A6G4XHV1_9ACTN</name>
<dbReference type="RefSeq" id="WP_165332256.1">
    <property type="nucleotide sequence ID" value="NZ_JAAKZW010000045.1"/>
</dbReference>